<dbReference type="Proteomes" id="UP000000539">
    <property type="component" value="Chromosome 9"/>
</dbReference>
<protein>
    <submittedName>
        <fullName evidence="2">Uncharacterized protein</fullName>
    </submittedName>
</protein>
<name>A0A8V0YP20_CHICK</name>
<dbReference type="GeneTree" id="ENSGT00960000189666"/>
<sequence>MCVVPSAKGLNLYSFSAPPPAPRSLRITQHTVKDDICAEMCVCLVRVESCPYKLCSVDFTFQCVSGVFFLSSCKHGRCGIGVSHNKVCVAGFNLPRFVWVFFFFVLFCSVFFSPGCCWKPAALGTPPCPFLGT</sequence>
<dbReference type="Ensembl" id="ENSGALT00010033442.1">
    <property type="protein sequence ID" value="ENSGALP00010019728.1"/>
    <property type="gene ID" value="ENSGALG00010013947.1"/>
</dbReference>
<evidence type="ECO:0000313" key="3">
    <source>
        <dbReference type="Proteomes" id="UP000000539"/>
    </source>
</evidence>
<keyword evidence="1" id="KW-0472">Membrane</keyword>
<dbReference type="AlphaFoldDB" id="A0A8V0YP20"/>
<proteinExistence type="predicted"/>
<evidence type="ECO:0000256" key="1">
    <source>
        <dbReference type="SAM" id="Phobius"/>
    </source>
</evidence>
<feature type="transmembrane region" description="Helical" evidence="1">
    <location>
        <begin position="94"/>
        <end position="112"/>
    </location>
</feature>
<keyword evidence="1" id="KW-0812">Transmembrane</keyword>
<keyword evidence="3" id="KW-1185">Reference proteome</keyword>
<organism evidence="2 3">
    <name type="scientific">Gallus gallus</name>
    <name type="common">Chicken</name>
    <dbReference type="NCBI Taxonomy" id="9031"/>
    <lineage>
        <taxon>Eukaryota</taxon>
        <taxon>Metazoa</taxon>
        <taxon>Chordata</taxon>
        <taxon>Craniata</taxon>
        <taxon>Vertebrata</taxon>
        <taxon>Euteleostomi</taxon>
        <taxon>Archelosauria</taxon>
        <taxon>Archosauria</taxon>
        <taxon>Dinosauria</taxon>
        <taxon>Saurischia</taxon>
        <taxon>Theropoda</taxon>
        <taxon>Coelurosauria</taxon>
        <taxon>Aves</taxon>
        <taxon>Neognathae</taxon>
        <taxon>Galloanserae</taxon>
        <taxon>Galliformes</taxon>
        <taxon>Phasianidae</taxon>
        <taxon>Phasianinae</taxon>
        <taxon>Gallus</taxon>
    </lineage>
</organism>
<reference evidence="2" key="2">
    <citation type="submission" date="2025-08" db="UniProtKB">
        <authorList>
            <consortium name="Ensembl"/>
        </authorList>
    </citation>
    <scope>IDENTIFICATION</scope>
    <source>
        <strain evidence="2">broiler</strain>
    </source>
</reference>
<evidence type="ECO:0000313" key="2">
    <source>
        <dbReference type="Ensembl" id="ENSGALP00010019728.1"/>
    </source>
</evidence>
<accession>A0A8V0YP20</accession>
<reference evidence="2" key="3">
    <citation type="submission" date="2025-09" db="UniProtKB">
        <authorList>
            <consortium name="Ensembl"/>
        </authorList>
    </citation>
    <scope>IDENTIFICATION</scope>
    <source>
        <strain evidence="2">broiler</strain>
    </source>
</reference>
<reference evidence="2" key="1">
    <citation type="submission" date="2020-11" db="EMBL/GenBank/DDBJ databases">
        <title>Gallus gallus (Chicken) genome, bGalGal1, GRCg7b, maternal haplotype autosomes + Z &amp; W.</title>
        <authorList>
            <person name="Warren W."/>
            <person name="Formenti G."/>
            <person name="Fedrigo O."/>
            <person name="Haase B."/>
            <person name="Mountcastle J."/>
            <person name="Balacco J."/>
            <person name="Tracey A."/>
            <person name="Schneider V."/>
            <person name="Okimoto R."/>
            <person name="Cheng H."/>
            <person name="Hawken R."/>
            <person name="Howe K."/>
            <person name="Jarvis E.D."/>
        </authorList>
    </citation>
    <scope>NUCLEOTIDE SEQUENCE [LARGE SCALE GENOMIC DNA]</scope>
    <source>
        <strain evidence="2">Broiler</strain>
    </source>
</reference>
<keyword evidence="1" id="KW-1133">Transmembrane helix</keyword>